<dbReference type="InterPro" id="IPR027417">
    <property type="entry name" value="P-loop_NTPase"/>
</dbReference>
<dbReference type="Gene3D" id="3.40.50.300">
    <property type="entry name" value="P-loop containing nucleotide triphosphate hydrolases"/>
    <property type="match status" value="1"/>
</dbReference>
<organism evidence="1 2">
    <name type="scientific">Roseivivax halotolerans</name>
    <dbReference type="NCBI Taxonomy" id="93684"/>
    <lineage>
        <taxon>Bacteria</taxon>
        <taxon>Pseudomonadati</taxon>
        <taxon>Pseudomonadota</taxon>
        <taxon>Alphaproteobacteria</taxon>
        <taxon>Rhodobacterales</taxon>
        <taxon>Roseobacteraceae</taxon>
        <taxon>Roseivivax</taxon>
    </lineage>
</organism>
<dbReference type="EMBL" id="FOXV01000007">
    <property type="protein sequence ID" value="SFQ48795.1"/>
    <property type="molecule type" value="Genomic_DNA"/>
</dbReference>
<dbReference type="AlphaFoldDB" id="A0A1I5YXL3"/>
<accession>A0A1I5YXL3</accession>
<keyword evidence="2" id="KW-1185">Reference proteome</keyword>
<name>A0A1I5YXL3_9RHOB</name>
<keyword evidence="1" id="KW-0808">Transferase</keyword>
<reference evidence="2" key="1">
    <citation type="submission" date="2016-10" db="EMBL/GenBank/DDBJ databases">
        <authorList>
            <person name="Varghese N."/>
            <person name="Submissions S."/>
        </authorList>
    </citation>
    <scope>NUCLEOTIDE SEQUENCE [LARGE SCALE GENOMIC DNA]</scope>
    <source>
        <strain evidence="2">JCM 10271</strain>
    </source>
</reference>
<sequence length="266" mass="29420">MSLHPDQTARKLVFLHIPKTAGQAVHQAIAQAVGAPAISPVRVHSQAGRGRAQFPPGYRVYSGHIDWESLETLGPGTRTFTVLRDPLERIASFYFYLRRKASQMDASALEQGQHTGLSRALRWSAEAYFFGGDKEWRRFIADHYHAPYCSYLVTRRIRGHSQIAHFLRPDLISRAVLAARQLDGVYDQRDLGTLEVDLSIWLGREIRLTEVNRGPGTGPRWPDLAAVLSPDGAAQLADWVAPDQALMARLGLAPPKISATPRGAAA</sequence>
<protein>
    <submittedName>
        <fullName evidence="1">Sulfotransferase family protein</fullName>
    </submittedName>
</protein>
<evidence type="ECO:0000313" key="2">
    <source>
        <dbReference type="Proteomes" id="UP000243106"/>
    </source>
</evidence>
<dbReference type="GO" id="GO:0016740">
    <property type="term" value="F:transferase activity"/>
    <property type="evidence" value="ECO:0007669"/>
    <property type="project" value="UniProtKB-KW"/>
</dbReference>
<evidence type="ECO:0000313" key="1">
    <source>
        <dbReference type="EMBL" id="SFQ48795.1"/>
    </source>
</evidence>
<proteinExistence type="predicted"/>
<dbReference type="Proteomes" id="UP000243106">
    <property type="component" value="Unassembled WGS sequence"/>
</dbReference>
<dbReference type="SUPFAM" id="SSF52540">
    <property type="entry name" value="P-loop containing nucleoside triphosphate hydrolases"/>
    <property type="match status" value="1"/>
</dbReference>
<dbReference type="RefSeq" id="WP_093011881.1">
    <property type="nucleotide sequence ID" value="NZ_FOXV01000007.1"/>
</dbReference>
<dbReference type="STRING" id="93684.SAMN05421853_10717"/>
<gene>
    <name evidence="1" type="ORF">SAMN05421853_10717</name>
</gene>